<keyword evidence="1" id="KW-0812">Transmembrane</keyword>
<feature type="transmembrane region" description="Helical" evidence="1">
    <location>
        <begin position="12"/>
        <end position="33"/>
    </location>
</feature>
<keyword evidence="1" id="KW-1133">Transmembrane helix</keyword>
<accession>A0A6A6JVL1</accession>
<reference evidence="2" key="1">
    <citation type="journal article" date="2020" name="Stud. Mycol.">
        <title>101 Dothideomycetes genomes: a test case for predicting lifestyles and emergence of pathogens.</title>
        <authorList>
            <person name="Haridas S."/>
            <person name="Albert R."/>
            <person name="Binder M."/>
            <person name="Bloem J."/>
            <person name="Labutti K."/>
            <person name="Salamov A."/>
            <person name="Andreopoulos B."/>
            <person name="Baker S."/>
            <person name="Barry K."/>
            <person name="Bills G."/>
            <person name="Bluhm B."/>
            <person name="Cannon C."/>
            <person name="Castanera R."/>
            <person name="Culley D."/>
            <person name="Daum C."/>
            <person name="Ezra D."/>
            <person name="Gonzalez J."/>
            <person name="Henrissat B."/>
            <person name="Kuo A."/>
            <person name="Liang C."/>
            <person name="Lipzen A."/>
            <person name="Lutzoni F."/>
            <person name="Magnuson J."/>
            <person name="Mondo S."/>
            <person name="Nolan M."/>
            <person name="Ohm R."/>
            <person name="Pangilinan J."/>
            <person name="Park H.-J."/>
            <person name="Ramirez L."/>
            <person name="Alfaro M."/>
            <person name="Sun H."/>
            <person name="Tritt A."/>
            <person name="Yoshinaga Y."/>
            <person name="Zwiers L.-H."/>
            <person name="Turgeon B."/>
            <person name="Goodwin S."/>
            <person name="Spatafora J."/>
            <person name="Crous P."/>
            <person name="Grigoriev I."/>
        </authorList>
    </citation>
    <scope>NUCLEOTIDE SEQUENCE</scope>
    <source>
        <strain evidence="2">CBS 379.55</strain>
    </source>
</reference>
<dbReference type="EMBL" id="ML986487">
    <property type="protein sequence ID" value="KAF2279089.1"/>
    <property type="molecule type" value="Genomic_DNA"/>
</dbReference>
<gene>
    <name evidence="2" type="ORF">EI97DRAFT_227341</name>
</gene>
<name>A0A6A6JVL1_WESOR</name>
<evidence type="ECO:0000313" key="2">
    <source>
        <dbReference type="EMBL" id="KAF2279089.1"/>
    </source>
</evidence>
<organism evidence="2 3">
    <name type="scientific">Westerdykella ornata</name>
    <dbReference type="NCBI Taxonomy" id="318751"/>
    <lineage>
        <taxon>Eukaryota</taxon>
        <taxon>Fungi</taxon>
        <taxon>Dikarya</taxon>
        <taxon>Ascomycota</taxon>
        <taxon>Pezizomycotina</taxon>
        <taxon>Dothideomycetes</taxon>
        <taxon>Pleosporomycetidae</taxon>
        <taxon>Pleosporales</taxon>
        <taxon>Sporormiaceae</taxon>
        <taxon>Westerdykella</taxon>
    </lineage>
</organism>
<keyword evidence="1" id="KW-0472">Membrane</keyword>
<protein>
    <submittedName>
        <fullName evidence="2">Uncharacterized protein</fullName>
    </submittedName>
</protein>
<evidence type="ECO:0000313" key="3">
    <source>
        <dbReference type="Proteomes" id="UP000800097"/>
    </source>
</evidence>
<dbReference type="GeneID" id="54547090"/>
<evidence type="ECO:0000256" key="1">
    <source>
        <dbReference type="SAM" id="Phobius"/>
    </source>
</evidence>
<keyword evidence="3" id="KW-1185">Reference proteome</keyword>
<dbReference type="RefSeq" id="XP_033656628.1">
    <property type="nucleotide sequence ID" value="XM_033793915.1"/>
</dbReference>
<dbReference type="AlphaFoldDB" id="A0A6A6JVL1"/>
<proteinExistence type="predicted"/>
<dbReference type="Proteomes" id="UP000800097">
    <property type="component" value="Unassembled WGS sequence"/>
</dbReference>
<sequence length="79" mass="9172">MRDDRTRRHARAAGTFSLARIAYMALLWFQGVLRQGTQAFWSRYPLLSSSCQEAYIARQGHLIPFMTHDSHCHYNLLSS</sequence>